<dbReference type="PANTHER" id="PTHR18921">
    <property type="entry name" value="MYOSIN HEAVY CHAIN - RELATED"/>
    <property type="match status" value="1"/>
</dbReference>
<feature type="coiled-coil region" evidence="4">
    <location>
        <begin position="916"/>
        <end position="1035"/>
    </location>
</feature>
<dbReference type="InterPro" id="IPR000237">
    <property type="entry name" value="GRIP_dom"/>
</dbReference>
<feature type="region of interest" description="Disordered" evidence="5">
    <location>
        <begin position="79"/>
        <end position="99"/>
    </location>
</feature>
<feature type="coiled-coil region" evidence="4">
    <location>
        <begin position="235"/>
        <end position="280"/>
    </location>
</feature>
<evidence type="ECO:0000256" key="1">
    <source>
        <dbReference type="ARBA" id="ARBA00004555"/>
    </source>
</evidence>
<feature type="coiled-coil region" evidence="4">
    <location>
        <begin position="662"/>
        <end position="834"/>
    </location>
</feature>
<protein>
    <recommendedName>
        <fullName evidence="6">GRIP domain-containing protein</fullName>
    </recommendedName>
</protein>
<comment type="subcellular location">
    <subcellularLocation>
        <location evidence="1">Golgi apparatus</location>
    </subcellularLocation>
</comment>
<evidence type="ECO:0000256" key="2">
    <source>
        <dbReference type="ARBA" id="ARBA00023034"/>
    </source>
</evidence>
<keyword evidence="3 4" id="KW-0175">Coiled coil</keyword>
<proteinExistence type="predicted"/>
<comment type="caution">
    <text evidence="7">The sequence shown here is derived from an EMBL/GenBank/DDBJ whole genome shotgun (WGS) entry which is preliminary data.</text>
</comment>
<evidence type="ECO:0000313" key="8">
    <source>
        <dbReference type="Proteomes" id="UP000639338"/>
    </source>
</evidence>
<dbReference type="GO" id="GO:0007030">
    <property type="term" value="P:Golgi organization"/>
    <property type="evidence" value="ECO:0007669"/>
    <property type="project" value="TreeGrafter"/>
</dbReference>
<feature type="coiled-coil region" evidence="4">
    <location>
        <begin position="417"/>
        <end position="541"/>
    </location>
</feature>
<organism evidence="7 8">
    <name type="scientific">Aphidius gifuensis</name>
    <name type="common">Parasitoid wasp</name>
    <dbReference type="NCBI Taxonomy" id="684658"/>
    <lineage>
        <taxon>Eukaryota</taxon>
        <taxon>Metazoa</taxon>
        <taxon>Ecdysozoa</taxon>
        <taxon>Arthropoda</taxon>
        <taxon>Hexapoda</taxon>
        <taxon>Insecta</taxon>
        <taxon>Pterygota</taxon>
        <taxon>Neoptera</taxon>
        <taxon>Endopterygota</taxon>
        <taxon>Hymenoptera</taxon>
        <taxon>Apocrita</taxon>
        <taxon>Ichneumonoidea</taxon>
        <taxon>Braconidae</taxon>
        <taxon>Aphidiinae</taxon>
        <taxon>Aphidius</taxon>
    </lineage>
</organism>
<accession>A0A834XQS8</accession>
<evidence type="ECO:0000259" key="6">
    <source>
        <dbReference type="PROSITE" id="PS50913"/>
    </source>
</evidence>
<gene>
    <name evidence="7" type="ORF">HCN44_008636</name>
</gene>
<dbReference type="PROSITE" id="PS50913">
    <property type="entry name" value="GRIP"/>
    <property type="match status" value="1"/>
</dbReference>
<feature type="domain" description="GRIP" evidence="6">
    <location>
        <begin position="1151"/>
        <end position="1200"/>
    </location>
</feature>
<evidence type="ECO:0000313" key="7">
    <source>
        <dbReference type="EMBL" id="KAF7989962.1"/>
    </source>
</evidence>
<keyword evidence="8" id="KW-1185">Reference proteome</keyword>
<dbReference type="PANTHER" id="PTHR18921:SF2">
    <property type="entry name" value="THYROID RECEPTOR-INTERACTING PROTEIN 11"/>
    <property type="match status" value="1"/>
</dbReference>
<name>A0A834XQS8_APHGI</name>
<reference evidence="7 8" key="1">
    <citation type="submission" date="2020-08" db="EMBL/GenBank/DDBJ databases">
        <title>Aphidius gifuensis genome sequencing and assembly.</title>
        <authorList>
            <person name="Du Z."/>
        </authorList>
    </citation>
    <scope>NUCLEOTIDE SEQUENCE [LARGE SCALE GENOMIC DNA]</scope>
    <source>
        <strain evidence="7">YNYX2018</strain>
        <tissue evidence="7">Adults</tissue>
    </source>
</reference>
<dbReference type="GO" id="GO:0005794">
    <property type="term" value="C:Golgi apparatus"/>
    <property type="evidence" value="ECO:0007669"/>
    <property type="project" value="UniProtKB-SubCell"/>
</dbReference>
<evidence type="ECO:0000256" key="5">
    <source>
        <dbReference type="SAM" id="MobiDB-lite"/>
    </source>
</evidence>
<feature type="coiled-coil region" evidence="4">
    <location>
        <begin position="595"/>
        <end position="636"/>
    </location>
</feature>
<keyword evidence="2" id="KW-0333">Golgi apparatus</keyword>
<sequence>MAWFGDGLSSLSNLKGQITNFTKEVLSDSINDEQGVIRETSQNNPMDLQELLMSRDAEIALLRRQNCELQKAVVEFNSPTNNDKAEKDDENEGGFFWDPPRVNNYEKIKNKNADDGSIQATIKMDQLTNIESVTSPDQNDEFMDNNHKSELRRVKQDMLECINKMESSGGDGNSSDKKIDESIFINDLRVALSKLKSPEKLKLLQSVLSTLEKEYNCPEKSNGMKENEKYLVDRIKQLEEEKENLTAGIEELDRQHNESIENILSLKNELQKKHQSLQVAYEKLYVDFNKSQEQLELLESSKNKFTDIKLTDEIIQTDRNNDETMDNIKLRVNEIIKNISIEKPDDNETIFEMIAKKLVDTEWKKEMLEREFNETNRELRDACEFRDSLQVDCCDLQGQIESLEHELQSMKLNLPSIPEGNEEIETMSSELKRLQLENDELLKIKITNNNEINDLKKQLELLQQKSSTTSSNVETINKYEKNEIEINDNIKTYEDKILKLENTISILDDKCKNYEANNIAYDKAKNDIEKYKNDLILSMENTLVLENKIKELENIKKNIDNGLSSLSLDKMNDEQLDDALDSQVDDTSQNDKKLLKYLQSQLEAANTERDDLEYDLLNMRKELDVALKEISKYETDCTLIRQVNEQLTHKNDEILQQLSAINLDSSQRIDDLQLQIDNLQQEHTFLQEEREAEKVELIEIRSKCYQLGAKCLEKDEELHKLQEKYNCLENDYLLIKKKSESDDEKIKYLENELSSMKINNNEDNKQLIDELNELKKKHEESELMAKETIEKISKLINEKEEYIESKKGEYESLIEQLNIEKNELVRLVQVKHNESLQYHAEIQRLTQLFTEQTTKYDKLIAENKVNIDLIKEKETQVLWAQNELQVVRKRLTNFEEKNNYGETCNVPEHTIKLSQVNTLNEKCNALEAALVQEQSNNRLLQNQLNDCQLKETNAEKELERLRTHLVEMEASYTEEALIIDQSKQELEARLLQAEEKVQNSSNVYTSASIRANQQVETLQQQMTLIVQQRDEIQAKLSAADDKVASQTASLTNLQIVLEQFQRDKETDIRNATEKIRQQLNSSFKKQEELTAEISSLKTQLAEAKECLQAASRLSEQLEKKSERIEELKREVDNLNEFVNTADEKIQEAKKCGDGKVDKNLVKNLLLGLISSSASDKSSVLRVFSTVLEFNDNEKEKAGLNHPTNQGGWFSNLLGGANNSTKDQEASLSAAFVRFLESESKPMRTMPALQLTNTQLSTPGHSRKHSTSSQSGLLLSNVTLPSFPDFVPSRNEGSILKEVLKDN</sequence>
<feature type="coiled-coil region" evidence="4">
    <location>
        <begin position="1086"/>
        <end position="1144"/>
    </location>
</feature>
<dbReference type="EMBL" id="JACMRX010000005">
    <property type="protein sequence ID" value="KAF7989962.1"/>
    <property type="molecule type" value="Genomic_DNA"/>
</dbReference>
<dbReference type="GO" id="GO:0031267">
    <property type="term" value="F:small GTPase binding"/>
    <property type="evidence" value="ECO:0007669"/>
    <property type="project" value="TreeGrafter"/>
</dbReference>
<dbReference type="GO" id="GO:0006888">
    <property type="term" value="P:endoplasmic reticulum to Golgi vesicle-mediated transport"/>
    <property type="evidence" value="ECO:0007669"/>
    <property type="project" value="TreeGrafter"/>
</dbReference>
<dbReference type="Proteomes" id="UP000639338">
    <property type="component" value="Unassembled WGS sequence"/>
</dbReference>
<evidence type="ECO:0000256" key="3">
    <source>
        <dbReference type="ARBA" id="ARBA00023054"/>
    </source>
</evidence>
<evidence type="ECO:0000256" key="4">
    <source>
        <dbReference type="SAM" id="Coils"/>
    </source>
</evidence>
<dbReference type="OrthoDB" id="425925at2759"/>